<keyword evidence="3 6" id="KW-0812">Transmembrane</keyword>
<gene>
    <name evidence="8" type="ORF">AX774_g4990</name>
</gene>
<evidence type="ECO:0000313" key="8">
    <source>
        <dbReference type="EMBL" id="OMH81557.1"/>
    </source>
</evidence>
<feature type="domain" description="Major facilitator superfamily (MFS) profile" evidence="7">
    <location>
        <begin position="1"/>
        <end position="394"/>
    </location>
</feature>
<feature type="transmembrane region" description="Helical" evidence="6">
    <location>
        <begin position="337"/>
        <end position="358"/>
    </location>
</feature>
<evidence type="ECO:0000256" key="5">
    <source>
        <dbReference type="ARBA" id="ARBA00023136"/>
    </source>
</evidence>
<dbReference type="PROSITE" id="PS50850">
    <property type="entry name" value="MFS"/>
    <property type="match status" value="1"/>
</dbReference>
<evidence type="ECO:0000256" key="1">
    <source>
        <dbReference type="ARBA" id="ARBA00004141"/>
    </source>
</evidence>
<feature type="transmembrane region" description="Helical" evidence="6">
    <location>
        <begin position="79"/>
        <end position="104"/>
    </location>
</feature>
<keyword evidence="4 6" id="KW-1133">Transmembrane helix</keyword>
<name>A0A1R1PKU2_ZANCU</name>
<dbReference type="OrthoDB" id="3639251at2759"/>
<feature type="transmembrane region" description="Helical" evidence="6">
    <location>
        <begin position="252"/>
        <end position="270"/>
    </location>
</feature>
<feature type="transmembrane region" description="Helical" evidence="6">
    <location>
        <begin position="54"/>
        <end position="73"/>
    </location>
</feature>
<sequence length="427" mass="47259">MDRTNIGAAFVNGLITELNLDSRLQTLVTSIFYVFYVSLELPSNILLKQVKPRNWFAFISIAWSIICMLQALAKTSTVFIVFRALLGAVESGFAPGMLAYLPYWYTRDEIGFRMSIFFASIPVAGIIGNPIAAGLASLKTSLKPYQMIFLVEGAATILFGIASFFILQNYPETCTFLTIEERDVLVKKLKADQGLATKAKLSVMSSIKAIFDWKTGVYCFGLFTINNCVNLISIFGPTLMKALKFSSVNSTYLATVPCVAGLIAIIISYFIPKRVPLYARVAAMNAMGAIFLALLAFGKGLFLRMFSFTLFGFFVYPAIPIFLSWLSVNQGGIAKRLIVSAIAFSCGNISGAIIPTMFTTKHAPNFVSGFVFILSSMVILVVLVLALAIYYTKENEKKTNNPIDVSHLSEDEQQMMYNNHPQFRYTL</sequence>
<dbReference type="GO" id="GO:0016020">
    <property type="term" value="C:membrane"/>
    <property type="evidence" value="ECO:0007669"/>
    <property type="project" value="UniProtKB-SubCell"/>
</dbReference>
<dbReference type="Pfam" id="PF07690">
    <property type="entry name" value="MFS_1"/>
    <property type="match status" value="1"/>
</dbReference>
<accession>A0A1R1PKU2</accession>
<evidence type="ECO:0000259" key="7">
    <source>
        <dbReference type="PROSITE" id="PS50850"/>
    </source>
</evidence>
<reference evidence="9" key="1">
    <citation type="submission" date="2017-01" db="EMBL/GenBank/DDBJ databases">
        <authorList>
            <person name="Wang Y."/>
            <person name="White M."/>
            <person name="Kvist S."/>
            <person name="Moncalvo J.-M."/>
        </authorList>
    </citation>
    <scope>NUCLEOTIDE SEQUENCE [LARGE SCALE GENOMIC DNA]</scope>
    <source>
        <strain evidence="9">COL-18-3</strain>
    </source>
</reference>
<feature type="transmembrane region" description="Helical" evidence="6">
    <location>
        <begin position="277"/>
        <end position="297"/>
    </location>
</feature>
<feature type="transmembrane region" description="Helical" evidence="6">
    <location>
        <begin position="303"/>
        <end position="325"/>
    </location>
</feature>
<keyword evidence="2" id="KW-0813">Transport</keyword>
<feature type="transmembrane region" description="Helical" evidence="6">
    <location>
        <begin position="144"/>
        <end position="167"/>
    </location>
</feature>
<dbReference type="PANTHER" id="PTHR43791:SF36">
    <property type="entry name" value="TRANSPORTER, PUTATIVE (AFU_ORTHOLOGUE AFUA_6G08340)-RELATED"/>
    <property type="match status" value="1"/>
</dbReference>
<evidence type="ECO:0000313" key="9">
    <source>
        <dbReference type="Proteomes" id="UP000188320"/>
    </source>
</evidence>
<dbReference type="AlphaFoldDB" id="A0A1R1PKU2"/>
<feature type="transmembrane region" description="Helical" evidence="6">
    <location>
        <begin position="217"/>
        <end position="240"/>
    </location>
</feature>
<evidence type="ECO:0000256" key="6">
    <source>
        <dbReference type="SAM" id="Phobius"/>
    </source>
</evidence>
<dbReference type="EMBL" id="LSSK01000869">
    <property type="protein sequence ID" value="OMH81557.1"/>
    <property type="molecule type" value="Genomic_DNA"/>
</dbReference>
<comment type="caution">
    <text evidence="8">The sequence shown here is derived from an EMBL/GenBank/DDBJ whole genome shotgun (WGS) entry which is preliminary data.</text>
</comment>
<feature type="transmembrane region" description="Helical" evidence="6">
    <location>
        <begin position="370"/>
        <end position="391"/>
    </location>
</feature>
<dbReference type="InterPro" id="IPR011701">
    <property type="entry name" value="MFS"/>
</dbReference>
<dbReference type="InterPro" id="IPR036259">
    <property type="entry name" value="MFS_trans_sf"/>
</dbReference>
<feature type="transmembrane region" description="Helical" evidence="6">
    <location>
        <begin position="27"/>
        <end position="47"/>
    </location>
</feature>
<dbReference type="SUPFAM" id="SSF103473">
    <property type="entry name" value="MFS general substrate transporter"/>
    <property type="match status" value="1"/>
</dbReference>
<proteinExistence type="predicted"/>
<organism evidence="8 9">
    <name type="scientific">Zancudomyces culisetae</name>
    <name type="common">Gut fungus</name>
    <name type="synonym">Smittium culisetae</name>
    <dbReference type="NCBI Taxonomy" id="1213189"/>
    <lineage>
        <taxon>Eukaryota</taxon>
        <taxon>Fungi</taxon>
        <taxon>Fungi incertae sedis</taxon>
        <taxon>Zoopagomycota</taxon>
        <taxon>Kickxellomycotina</taxon>
        <taxon>Harpellomycetes</taxon>
        <taxon>Harpellales</taxon>
        <taxon>Legeriomycetaceae</taxon>
        <taxon>Zancudomyces</taxon>
    </lineage>
</organism>
<comment type="subcellular location">
    <subcellularLocation>
        <location evidence="1">Membrane</location>
        <topology evidence="1">Multi-pass membrane protein</topology>
    </subcellularLocation>
</comment>
<dbReference type="InterPro" id="IPR020846">
    <property type="entry name" value="MFS_dom"/>
</dbReference>
<dbReference type="GO" id="GO:0022857">
    <property type="term" value="F:transmembrane transporter activity"/>
    <property type="evidence" value="ECO:0007669"/>
    <property type="project" value="InterPro"/>
</dbReference>
<evidence type="ECO:0000256" key="4">
    <source>
        <dbReference type="ARBA" id="ARBA00022989"/>
    </source>
</evidence>
<evidence type="ECO:0000256" key="3">
    <source>
        <dbReference type="ARBA" id="ARBA00022692"/>
    </source>
</evidence>
<dbReference type="Proteomes" id="UP000188320">
    <property type="component" value="Unassembled WGS sequence"/>
</dbReference>
<evidence type="ECO:0000256" key="2">
    <source>
        <dbReference type="ARBA" id="ARBA00022448"/>
    </source>
</evidence>
<dbReference type="Gene3D" id="1.20.1250.20">
    <property type="entry name" value="MFS general substrate transporter like domains"/>
    <property type="match status" value="2"/>
</dbReference>
<dbReference type="PANTHER" id="PTHR43791">
    <property type="entry name" value="PERMEASE-RELATED"/>
    <property type="match status" value="1"/>
</dbReference>
<feature type="transmembrane region" description="Helical" evidence="6">
    <location>
        <begin position="116"/>
        <end position="138"/>
    </location>
</feature>
<keyword evidence="9" id="KW-1185">Reference proteome</keyword>
<protein>
    <submittedName>
        <fullName evidence="8">Putative tartrate transporter</fullName>
    </submittedName>
</protein>
<keyword evidence="5 6" id="KW-0472">Membrane</keyword>